<feature type="compositionally biased region" description="Polar residues" evidence="1">
    <location>
        <begin position="119"/>
        <end position="128"/>
    </location>
</feature>
<evidence type="ECO:0000313" key="3">
    <source>
        <dbReference type="Proteomes" id="UP000694844"/>
    </source>
</evidence>
<evidence type="ECO:0000256" key="1">
    <source>
        <dbReference type="SAM" id="MobiDB-lite"/>
    </source>
</evidence>
<dbReference type="AlphaFoldDB" id="A0A8B8EAB9"/>
<dbReference type="OrthoDB" id="6151815at2759"/>
<dbReference type="Proteomes" id="UP000694844">
    <property type="component" value="Chromosome 5"/>
</dbReference>
<evidence type="ECO:0000313" key="4">
    <source>
        <dbReference type="RefSeq" id="XP_022337582.1"/>
    </source>
</evidence>
<keyword evidence="2" id="KW-1133">Transmembrane helix</keyword>
<feature type="region of interest" description="Disordered" evidence="1">
    <location>
        <begin position="118"/>
        <end position="168"/>
    </location>
</feature>
<dbReference type="GeneID" id="111133442"/>
<feature type="compositionally biased region" description="Polar residues" evidence="1">
    <location>
        <begin position="139"/>
        <end position="168"/>
    </location>
</feature>
<evidence type="ECO:0000256" key="2">
    <source>
        <dbReference type="SAM" id="Phobius"/>
    </source>
</evidence>
<name>A0A8B8EAB9_CRAVI</name>
<organism evidence="3 4">
    <name type="scientific">Crassostrea virginica</name>
    <name type="common">Eastern oyster</name>
    <dbReference type="NCBI Taxonomy" id="6565"/>
    <lineage>
        <taxon>Eukaryota</taxon>
        <taxon>Metazoa</taxon>
        <taxon>Spiralia</taxon>
        <taxon>Lophotrochozoa</taxon>
        <taxon>Mollusca</taxon>
        <taxon>Bivalvia</taxon>
        <taxon>Autobranchia</taxon>
        <taxon>Pteriomorphia</taxon>
        <taxon>Ostreida</taxon>
        <taxon>Ostreoidea</taxon>
        <taxon>Ostreidae</taxon>
        <taxon>Crassostrea</taxon>
    </lineage>
</organism>
<gene>
    <name evidence="4" type="primary">LOC111133442</name>
</gene>
<sequence>MPVTWNRLLFSDVSDSAAKNSTNIIVRDEVKIETVIIILWVAGGALLLTLLILLICILRNNKKTGAQCGTGSTHVLRIDPRRANPRDGRLNHGYSNYDEIWTWIPIIRGSEGDCARSSVYATPSSNDLQPPPYNEVVGPSNSRPAAASTQSTVRSPRLSQTPSPSNPV</sequence>
<reference evidence="4" key="1">
    <citation type="submission" date="2025-08" db="UniProtKB">
        <authorList>
            <consortium name="RefSeq"/>
        </authorList>
    </citation>
    <scope>IDENTIFICATION</scope>
    <source>
        <tissue evidence="4">Whole sample</tissue>
    </source>
</reference>
<feature type="transmembrane region" description="Helical" evidence="2">
    <location>
        <begin position="37"/>
        <end position="58"/>
    </location>
</feature>
<dbReference type="RefSeq" id="XP_022337582.1">
    <property type="nucleotide sequence ID" value="XM_022481874.1"/>
</dbReference>
<keyword evidence="2" id="KW-0472">Membrane</keyword>
<accession>A0A8B8EAB9</accession>
<keyword evidence="2" id="KW-0812">Transmembrane</keyword>
<keyword evidence="3" id="KW-1185">Reference proteome</keyword>
<proteinExistence type="predicted"/>
<dbReference type="KEGG" id="cvn:111133442"/>
<protein>
    <submittedName>
        <fullName evidence="4">Uncharacterized protein LOC111133442 isoform X1</fullName>
    </submittedName>
</protein>